<gene>
    <name evidence="2" type="ORF">MNBD_GAMMA21-278</name>
</gene>
<reference evidence="2" key="1">
    <citation type="submission" date="2018-06" db="EMBL/GenBank/DDBJ databases">
        <authorList>
            <person name="Zhirakovskaya E."/>
        </authorList>
    </citation>
    <scope>NUCLEOTIDE SEQUENCE</scope>
</reference>
<feature type="compositionally biased region" description="Basic and acidic residues" evidence="1">
    <location>
        <begin position="12"/>
        <end position="32"/>
    </location>
</feature>
<evidence type="ECO:0000256" key="1">
    <source>
        <dbReference type="SAM" id="MobiDB-lite"/>
    </source>
</evidence>
<organism evidence="2">
    <name type="scientific">hydrothermal vent metagenome</name>
    <dbReference type="NCBI Taxonomy" id="652676"/>
    <lineage>
        <taxon>unclassified sequences</taxon>
        <taxon>metagenomes</taxon>
        <taxon>ecological metagenomes</taxon>
    </lineage>
</organism>
<sequence length="92" mass="9741">MSTDVSTAETDETPKPKASDKYKVESVEKTEPPEGLPAGNWHRYIIGQGGSKIEGLKPGTLKAVTEHAQSVASDLNARAAGGNSTYAARKQK</sequence>
<name>A0A3B1B3B2_9ZZZZ</name>
<feature type="region of interest" description="Disordered" evidence="1">
    <location>
        <begin position="1"/>
        <end position="40"/>
    </location>
</feature>
<dbReference type="EMBL" id="UOFR01000078">
    <property type="protein sequence ID" value="VAX00735.1"/>
    <property type="molecule type" value="Genomic_DNA"/>
</dbReference>
<accession>A0A3B1B3B2</accession>
<proteinExistence type="predicted"/>
<dbReference type="AlphaFoldDB" id="A0A3B1B3B2"/>
<evidence type="ECO:0000313" key="2">
    <source>
        <dbReference type="EMBL" id="VAX00735.1"/>
    </source>
</evidence>
<protein>
    <submittedName>
        <fullName evidence="2">Uncharacterized protein</fullName>
    </submittedName>
</protein>